<dbReference type="GO" id="GO:0003676">
    <property type="term" value="F:nucleic acid binding"/>
    <property type="evidence" value="ECO:0007669"/>
    <property type="project" value="InterPro"/>
</dbReference>
<keyword evidence="3 5" id="KW-0269">Exonuclease</keyword>
<evidence type="ECO:0000256" key="2">
    <source>
        <dbReference type="ARBA" id="ARBA00022801"/>
    </source>
</evidence>
<dbReference type="FunFam" id="3.30.420.10:FF:000045">
    <property type="entry name" value="3'-5' exonuclease DinG"/>
    <property type="match status" value="1"/>
</dbReference>
<dbReference type="Gene3D" id="3.40.50.10190">
    <property type="entry name" value="BRCT domain"/>
    <property type="match status" value="1"/>
</dbReference>
<dbReference type="GO" id="GO:0008408">
    <property type="term" value="F:3'-5' exonuclease activity"/>
    <property type="evidence" value="ECO:0007669"/>
    <property type="project" value="TreeGrafter"/>
</dbReference>
<proteinExistence type="predicted"/>
<dbReference type="InterPro" id="IPR013520">
    <property type="entry name" value="Ribonucl_H"/>
</dbReference>
<dbReference type="InterPro" id="IPR036397">
    <property type="entry name" value="RNaseH_sf"/>
</dbReference>
<dbReference type="SUPFAM" id="SSF52113">
    <property type="entry name" value="BRCT domain"/>
    <property type="match status" value="1"/>
</dbReference>
<name>A0A6N2SWU0_9BIFI</name>
<dbReference type="AlphaFoldDB" id="A0A6N2SWU0"/>
<dbReference type="PROSITE" id="PS50172">
    <property type="entry name" value="BRCT"/>
    <property type="match status" value="1"/>
</dbReference>
<dbReference type="PANTHER" id="PTHR30231">
    <property type="entry name" value="DNA POLYMERASE III SUBUNIT EPSILON"/>
    <property type="match status" value="1"/>
</dbReference>
<dbReference type="CDD" id="cd06127">
    <property type="entry name" value="DEDDh"/>
    <property type="match status" value="1"/>
</dbReference>
<dbReference type="EC" id="2.7.7.7" evidence="6"/>
<dbReference type="EMBL" id="WDPD01000005">
    <property type="protein sequence ID" value="KAB7460700.1"/>
    <property type="molecule type" value="Genomic_DNA"/>
</dbReference>
<dbReference type="RefSeq" id="WP_034521426.1">
    <property type="nucleotide sequence ID" value="NZ_CACRSP010000003.1"/>
</dbReference>
<dbReference type="SUPFAM" id="SSF53098">
    <property type="entry name" value="Ribonuclease H-like"/>
    <property type="match status" value="1"/>
</dbReference>
<evidence type="ECO:0000313" key="7">
    <source>
        <dbReference type="Proteomes" id="UP000429211"/>
    </source>
</evidence>
<sequence length="328" mass="36511">MGSSLFPILTYVNSKGYAVVDFETTGLNPARGDRAIEIGLVHVAPDGTLEDEHETLIRVHRDIGAQWIHHISAVELIHAPEFEGIARELRDLLAGRVFVAHNVAFDSKFLLSEYRRLGADIPVNSHTMLCTMKLSRSLIGVGSLADCCREFGIDNEDAHSALSDAHATALLLGRLMDADPEWSGWRRRLDAAEEAGEHWPELTSFERREWLPRRSHVENNLQCMIGGASAIGADDATGFNPPLPKDFRLHVGDKIVLTGSMRQRRSDWEAELESMGLEVRPSVTKQVRLVVAADPYSESTKARKARDYGIPIVAEHWLEQAMVNGIDY</sequence>
<gene>
    <name evidence="6" type="primary">polC_2</name>
    <name evidence="6" type="ORF">BDLFYP24_01665</name>
    <name evidence="5" type="ORF">GBB04_06500</name>
</gene>
<keyword evidence="6" id="KW-0808">Transferase</keyword>
<dbReference type="Pfam" id="PF00929">
    <property type="entry name" value="RNase_T"/>
    <property type="match status" value="1"/>
</dbReference>
<keyword evidence="6" id="KW-0548">Nucleotidyltransferase</keyword>
<dbReference type="GO" id="GO:0003887">
    <property type="term" value="F:DNA-directed DNA polymerase activity"/>
    <property type="evidence" value="ECO:0007669"/>
    <property type="project" value="UniProtKB-EC"/>
</dbReference>
<accession>A0A6N2SWU0</accession>
<organism evidence="6">
    <name type="scientific">Bifidobacterium dentium</name>
    <dbReference type="NCBI Taxonomy" id="1689"/>
    <lineage>
        <taxon>Bacteria</taxon>
        <taxon>Bacillati</taxon>
        <taxon>Actinomycetota</taxon>
        <taxon>Actinomycetes</taxon>
        <taxon>Bifidobacteriales</taxon>
        <taxon>Bifidobacteriaceae</taxon>
        <taxon>Bifidobacterium</taxon>
    </lineage>
</organism>
<dbReference type="InterPro" id="IPR012337">
    <property type="entry name" value="RNaseH-like_sf"/>
</dbReference>
<dbReference type="EMBL" id="CACRSP010000003">
    <property type="protein sequence ID" value="VYS96310.1"/>
    <property type="molecule type" value="Genomic_DNA"/>
</dbReference>
<dbReference type="Pfam" id="PF00533">
    <property type="entry name" value="BRCT"/>
    <property type="match status" value="1"/>
</dbReference>
<reference evidence="5 7" key="1">
    <citation type="journal article" date="2019" name="Nat. Med.">
        <title>A library of human gut bacterial isolates paired with longitudinal multiomics data enables mechanistic microbiome research.</title>
        <authorList>
            <person name="Poyet M."/>
            <person name="Groussin M."/>
            <person name="Gibbons S.M."/>
            <person name="Avila-Pacheco J."/>
            <person name="Jiang X."/>
            <person name="Kearney S.M."/>
            <person name="Perrotta A.R."/>
            <person name="Berdy B."/>
            <person name="Zhao S."/>
            <person name="Lieberman T.D."/>
            <person name="Swanson P.K."/>
            <person name="Smith M."/>
            <person name="Roesemann S."/>
            <person name="Alexander J.E."/>
            <person name="Rich S.A."/>
            <person name="Livny J."/>
            <person name="Vlamakis H."/>
            <person name="Clish C."/>
            <person name="Bullock K."/>
            <person name="Deik A."/>
            <person name="Scott J."/>
            <person name="Pierce K.A."/>
            <person name="Xavier R.J."/>
            <person name="Alm E.J."/>
        </authorList>
    </citation>
    <scope>NUCLEOTIDE SEQUENCE [LARGE SCALE GENOMIC DNA]</scope>
    <source>
        <strain evidence="5 7">BIOML-A2</strain>
    </source>
</reference>
<dbReference type="SMART" id="SM00292">
    <property type="entry name" value="BRCT"/>
    <property type="match status" value="1"/>
</dbReference>
<dbReference type="SMART" id="SM00479">
    <property type="entry name" value="EXOIII"/>
    <property type="match status" value="1"/>
</dbReference>
<evidence type="ECO:0000313" key="6">
    <source>
        <dbReference type="EMBL" id="VYS96310.1"/>
    </source>
</evidence>
<dbReference type="PANTHER" id="PTHR30231:SF4">
    <property type="entry name" value="PROTEIN NEN2"/>
    <property type="match status" value="1"/>
</dbReference>
<feature type="domain" description="BRCT" evidence="4">
    <location>
        <begin position="245"/>
        <end position="322"/>
    </location>
</feature>
<protein>
    <submittedName>
        <fullName evidence="6">DNA polymerase III PolC-type</fullName>
        <ecNumber evidence="6">2.7.7.7</ecNumber>
    </submittedName>
    <submittedName>
        <fullName evidence="5">Exonuclease</fullName>
    </submittedName>
</protein>
<reference evidence="6" key="2">
    <citation type="submission" date="2019-11" db="EMBL/GenBank/DDBJ databases">
        <authorList>
            <person name="Feng L."/>
        </authorList>
    </citation>
    <scope>NUCLEOTIDE SEQUENCE</scope>
    <source>
        <strain evidence="6">BdentiumLFYP24</strain>
    </source>
</reference>
<evidence type="ECO:0000256" key="3">
    <source>
        <dbReference type="ARBA" id="ARBA00022839"/>
    </source>
</evidence>
<dbReference type="Proteomes" id="UP000429211">
    <property type="component" value="Unassembled WGS sequence"/>
</dbReference>
<evidence type="ECO:0000313" key="5">
    <source>
        <dbReference type="EMBL" id="KAB7460700.1"/>
    </source>
</evidence>
<dbReference type="InterPro" id="IPR001357">
    <property type="entry name" value="BRCT_dom"/>
</dbReference>
<keyword evidence="2" id="KW-0378">Hydrolase</keyword>
<dbReference type="InterPro" id="IPR036420">
    <property type="entry name" value="BRCT_dom_sf"/>
</dbReference>
<evidence type="ECO:0000256" key="1">
    <source>
        <dbReference type="ARBA" id="ARBA00022722"/>
    </source>
</evidence>
<evidence type="ECO:0000259" key="4">
    <source>
        <dbReference type="PROSITE" id="PS50172"/>
    </source>
</evidence>
<dbReference type="Gene3D" id="3.30.420.10">
    <property type="entry name" value="Ribonuclease H-like superfamily/Ribonuclease H"/>
    <property type="match status" value="1"/>
</dbReference>
<keyword evidence="1" id="KW-0540">Nuclease</keyword>